<reference evidence="2 3" key="1">
    <citation type="submission" date="2015-01" db="EMBL/GenBank/DDBJ databases">
        <title>Evolution of Trichinella species and genotypes.</title>
        <authorList>
            <person name="Korhonen P.K."/>
            <person name="Edoardo P."/>
            <person name="Giuseppe L.R."/>
            <person name="Gasser R.B."/>
        </authorList>
    </citation>
    <scope>NUCLEOTIDE SEQUENCE [LARGE SCALE GENOMIC DNA]</scope>
    <source>
        <strain evidence="2">ISS1980</strain>
    </source>
</reference>
<sequence>MKREIVGQYTTNHQPSSRARPALLTAPRAHNTSAHSSPTSSLVDVEDADNLFYASFASPLSSLHLSCWKFANTGNVGTDGKRKHTKTQLAPSNNDEETHSSYCRLCFH</sequence>
<protein>
    <submittedName>
        <fullName evidence="2">Uncharacterized protein</fullName>
    </submittedName>
</protein>
<evidence type="ECO:0000256" key="1">
    <source>
        <dbReference type="SAM" id="MobiDB-lite"/>
    </source>
</evidence>
<feature type="region of interest" description="Disordered" evidence="1">
    <location>
        <begin position="1"/>
        <end position="41"/>
    </location>
</feature>
<evidence type="ECO:0000313" key="2">
    <source>
        <dbReference type="EMBL" id="KRZ72831.1"/>
    </source>
</evidence>
<accession>A0A0V1MMP7</accession>
<comment type="caution">
    <text evidence="2">The sequence shown here is derived from an EMBL/GenBank/DDBJ whole genome shotgun (WGS) entry which is preliminary data.</text>
</comment>
<organism evidence="2 3">
    <name type="scientific">Trichinella papuae</name>
    <dbReference type="NCBI Taxonomy" id="268474"/>
    <lineage>
        <taxon>Eukaryota</taxon>
        <taxon>Metazoa</taxon>
        <taxon>Ecdysozoa</taxon>
        <taxon>Nematoda</taxon>
        <taxon>Enoplea</taxon>
        <taxon>Dorylaimia</taxon>
        <taxon>Trichinellida</taxon>
        <taxon>Trichinellidae</taxon>
        <taxon>Trichinella</taxon>
    </lineage>
</organism>
<feature type="compositionally biased region" description="Polar residues" evidence="1">
    <location>
        <begin position="30"/>
        <end position="41"/>
    </location>
</feature>
<evidence type="ECO:0000313" key="3">
    <source>
        <dbReference type="Proteomes" id="UP000054843"/>
    </source>
</evidence>
<gene>
    <name evidence="2" type="ORF">T10_10130</name>
</gene>
<dbReference type="Proteomes" id="UP000054843">
    <property type="component" value="Unassembled WGS sequence"/>
</dbReference>
<feature type="region of interest" description="Disordered" evidence="1">
    <location>
        <begin position="77"/>
        <end position="100"/>
    </location>
</feature>
<keyword evidence="3" id="KW-1185">Reference proteome</keyword>
<feature type="compositionally biased region" description="Low complexity" evidence="1">
    <location>
        <begin position="18"/>
        <end position="29"/>
    </location>
</feature>
<name>A0A0V1MMP7_9BILA</name>
<dbReference type="AlphaFoldDB" id="A0A0V1MMP7"/>
<dbReference type="EMBL" id="JYDO01000072">
    <property type="protein sequence ID" value="KRZ72831.1"/>
    <property type="molecule type" value="Genomic_DNA"/>
</dbReference>
<proteinExistence type="predicted"/>
<feature type="compositionally biased region" description="Polar residues" evidence="1">
    <location>
        <begin position="8"/>
        <end position="17"/>
    </location>
</feature>